<name>A0A2H0BWN1_9BACT</name>
<accession>A0A2H0BWN1</accession>
<dbReference type="AlphaFoldDB" id="A0A2H0BWN1"/>
<evidence type="ECO:0000313" key="1">
    <source>
        <dbReference type="EMBL" id="PIP61959.1"/>
    </source>
</evidence>
<reference evidence="1 2" key="1">
    <citation type="submission" date="2017-09" db="EMBL/GenBank/DDBJ databases">
        <title>Depth-based differentiation of microbial function through sediment-hosted aquifers and enrichment of novel symbionts in the deep terrestrial subsurface.</title>
        <authorList>
            <person name="Probst A.J."/>
            <person name="Ladd B."/>
            <person name="Jarett J.K."/>
            <person name="Geller-Mcgrath D.E."/>
            <person name="Sieber C.M."/>
            <person name="Emerson J.B."/>
            <person name="Anantharaman K."/>
            <person name="Thomas B.C."/>
            <person name="Malmstrom R."/>
            <person name="Stieglmeier M."/>
            <person name="Klingl A."/>
            <person name="Woyke T."/>
            <person name="Ryan C.M."/>
            <person name="Banfield J.F."/>
        </authorList>
    </citation>
    <scope>NUCLEOTIDE SEQUENCE [LARGE SCALE GENOMIC DNA]</scope>
    <source>
        <strain evidence="1">CG22_combo_CG10-13_8_21_14_all_38_20</strain>
    </source>
</reference>
<dbReference type="EMBL" id="PCTA01000009">
    <property type="protein sequence ID" value="PIP61959.1"/>
    <property type="molecule type" value="Genomic_DNA"/>
</dbReference>
<protein>
    <submittedName>
        <fullName evidence="1">Uncharacterized protein</fullName>
    </submittedName>
</protein>
<gene>
    <name evidence="1" type="ORF">COW99_01000</name>
</gene>
<organism evidence="1 2">
    <name type="scientific">Candidatus Roizmanbacteria bacterium CG22_combo_CG10-13_8_21_14_all_38_20</name>
    <dbReference type="NCBI Taxonomy" id="1974862"/>
    <lineage>
        <taxon>Bacteria</taxon>
        <taxon>Candidatus Roizmaniibacteriota</taxon>
    </lineage>
</organism>
<comment type="caution">
    <text evidence="1">The sequence shown here is derived from an EMBL/GenBank/DDBJ whole genome shotgun (WGS) entry which is preliminary data.</text>
</comment>
<dbReference type="Proteomes" id="UP000231246">
    <property type="component" value="Unassembled WGS sequence"/>
</dbReference>
<proteinExistence type="predicted"/>
<evidence type="ECO:0000313" key="2">
    <source>
        <dbReference type="Proteomes" id="UP000231246"/>
    </source>
</evidence>
<sequence length="97" mass="11386">MVVFGKELYKIKSDRYKKARGGWSRIIKLHCVECGEYLFDYQKDGAGILKRLYFDRIFKELPKKPLKCKCGQLLGIPIIYKKEERPAIRLFSGVVKK</sequence>